<organism evidence="1 2">
    <name type="scientific">Gnathostoma spinigerum</name>
    <dbReference type="NCBI Taxonomy" id="75299"/>
    <lineage>
        <taxon>Eukaryota</taxon>
        <taxon>Metazoa</taxon>
        <taxon>Ecdysozoa</taxon>
        <taxon>Nematoda</taxon>
        <taxon>Chromadorea</taxon>
        <taxon>Rhabditida</taxon>
        <taxon>Spirurina</taxon>
        <taxon>Gnathostomatomorpha</taxon>
        <taxon>Gnathostomatoidea</taxon>
        <taxon>Gnathostomatidae</taxon>
        <taxon>Gnathostoma</taxon>
    </lineage>
</organism>
<dbReference type="Proteomes" id="UP001608902">
    <property type="component" value="Unassembled WGS sequence"/>
</dbReference>
<evidence type="ECO:0000313" key="2">
    <source>
        <dbReference type="Proteomes" id="UP001608902"/>
    </source>
</evidence>
<gene>
    <name evidence="1" type="ORF">AB6A40_007187</name>
</gene>
<reference evidence="1 2" key="1">
    <citation type="submission" date="2024-08" db="EMBL/GenBank/DDBJ databases">
        <title>Gnathostoma spinigerum genome.</title>
        <authorList>
            <person name="Gonzalez-Bertolin B."/>
            <person name="Monzon S."/>
            <person name="Zaballos A."/>
            <person name="Jimenez P."/>
            <person name="Dekumyoy P."/>
            <person name="Varona S."/>
            <person name="Cuesta I."/>
            <person name="Sumanam S."/>
            <person name="Adisakwattana P."/>
            <person name="Gasser R.B."/>
            <person name="Hernandez-Gonzalez A."/>
            <person name="Young N.D."/>
            <person name="Perteguer M.J."/>
        </authorList>
    </citation>
    <scope>NUCLEOTIDE SEQUENCE [LARGE SCALE GENOMIC DNA]</scope>
    <source>
        <strain evidence="1">AL3</strain>
        <tissue evidence="1">Liver</tissue>
    </source>
</reference>
<sequence length="90" mass="10570">MVNKREEKRRRIAAENTLDEKSIQNLLRIPRFLWNTLHSRSDEHKEGGEQIRLLAVDCDIVESRSRHRSLHSFSLSLVFITGMQHMARSS</sequence>
<comment type="caution">
    <text evidence="1">The sequence shown here is derived from an EMBL/GenBank/DDBJ whole genome shotgun (WGS) entry which is preliminary data.</text>
</comment>
<name>A0ABD6EKS2_9BILA</name>
<dbReference type="AlphaFoldDB" id="A0ABD6EKS2"/>
<keyword evidence="2" id="KW-1185">Reference proteome</keyword>
<evidence type="ECO:0000313" key="1">
    <source>
        <dbReference type="EMBL" id="MFH4980478.1"/>
    </source>
</evidence>
<proteinExistence type="predicted"/>
<dbReference type="EMBL" id="JBGFUD010005606">
    <property type="protein sequence ID" value="MFH4980478.1"/>
    <property type="molecule type" value="Genomic_DNA"/>
</dbReference>
<protein>
    <submittedName>
        <fullName evidence="1">Uncharacterized protein</fullName>
    </submittedName>
</protein>
<accession>A0ABD6EKS2</accession>